<sequence length="207" mass="23617">MNYTKVIGKPHEVARYSLVEVDSRTGMSDESHCYKTSFEEPFDEPNMEYLRRPGKLGPVPDIMGESLHAVTHSKNDMEKIFKDERARKFAFRIHDAGDHLFLVVDHGSSPVLRRVAFDDSINLELEKTMPAPGSQAASKEYSNLLQESIRRKELYGWIVGDDDLNFRCHGFVKPYMLVPCLAGNTMEWVETQLDIGKPVCEPSIIMH</sequence>
<gene>
    <name evidence="1" type="ORF">AA0117_g13277</name>
</gene>
<dbReference type="EMBL" id="PDXD01000192">
    <property type="protein sequence ID" value="RYN56075.1"/>
    <property type="molecule type" value="Genomic_DNA"/>
</dbReference>
<dbReference type="AlphaFoldDB" id="A0A4Q4MQE4"/>
<reference evidence="2" key="1">
    <citation type="journal article" date="2019" name="bioRxiv">
        <title>Genomics, evolutionary history and diagnostics of the Alternaria alternata species group including apple and Asian pear pathotypes.</title>
        <authorList>
            <person name="Armitage A.D."/>
            <person name="Cockerton H.M."/>
            <person name="Sreenivasaprasad S."/>
            <person name="Woodhall J.W."/>
            <person name="Lane C.R."/>
            <person name="Harrison R.J."/>
            <person name="Clarkson J.P."/>
        </authorList>
    </citation>
    <scope>NUCLEOTIDE SEQUENCE [LARGE SCALE GENOMIC DNA]</scope>
    <source>
        <strain evidence="2">FERA 1177</strain>
    </source>
</reference>
<evidence type="ECO:0000313" key="2">
    <source>
        <dbReference type="Proteomes" id="UP000291422"/>
    </source>
</evidence>
<organism evidence="1 2">
    <name type="scientific">Alternaria alternata</name>
    <name type="common">Alternaria rot fungus</name>
    <name type="synonym">Torula alternata</name>
    <dbReference type="NCBI Taxonomy" id="5599"/>
    <lineage>
        <taxon>Eukaryota</taxon>
        <taxon>Fungi</taxon>
        <taxon>Dikarya</taxon>
        <taxon>Ascomycota</taxon>
        <taxon>Pezizomycotina</taxon>
        <taxon>Dothideomycetes</taxon>
        <taxon>Pleosporomycetidae</taxon>
        <taxon>Pleosporales</taxon>
        <taxon>Pleosporineae</taxon>
        <taxon>Pleosporaceae</taxon>
        <taxon>Alternaria</taxon>
        <taxon>Alternaria sect. Alternaria</taxon>
        <taxon>Alternaria alternata complex</taxon>
    </lineage>
</organism>
<accession>A0A4Q4MQE4</accession>
<comment type="caution">
    <text evidence="1">The sequence shown here is derived from an EMBL/GenBank/DDBJ whole genome shotgun (WGS) entry which is preliminary data.</text>
</comment>
<evidence type="ECO:0000313" key="1">
    <source>
        <dbReference type="EMBL" id="RYN56075.1"/>
    </source>
</evidence>
<name>A0A4Q4MQE4_ALTAL</name>
<dbReference type="Proteomes" id="UP000291422">
    <property type="component" value="Unassembled WGS sequence"/>
</dbReference>
<protein>
    <submittedName>
        <fullName evidence="1">Uncharacterized protein</fullName>
    </submittedName>
</protein>
<proteinExistence type="predicted"/>